<name>A0A7H1BKV8_9ACTN</name>
<evidence type="ECO:0000256" key="4">
    <source>
        <dbReference type="ARBA" id="ARBA00022692"/>
    </source>
</evidence>
<dbReference type="Pfam" id="PF07690">
    <property type="entry name" value="MFS_1"/>
    <property type="match status" value="1"/>
</dbReference>
<evidence type="ECO:0000256" key="5">
    <source>
        <dbReference type="ARBA" id="ARBA00022989"/>
    </source>
</evidence>
<keyword evidence="4 8" id="KW-0812">Transmembrane</keyword>
<keyword evidence="9" id="KW-0614">Plasmid</keyword>
<gene>
    <name evidence="9" type="ORF">IAG42_37110</name>
</gene>
<feature type="transmembrane region" description="Helical" evidence="8">
    <location>
        <begin position="278"/>
        <end position="297"/>
    </location>
</feature>
<dbReference type="KEGG" id="sxn:IAG42_37110"/>
<feature type="transmembrane region" description="Helical" evidence="8">
    <location>
        <begin position="20"/>
        <end position="44"/>
    </location>
</feature>
<keyword evidence="2" id="KW-0813">Transport</keyword>
<organism evidence="9 10">
    <name type="scientific">Streptomyces xanthii</name>
    <dbReference type="NCBI Taxonomy" id="2768069"/>
    <lineage>
        <taxon>Bacteria</taxon>
        <taxon>Bacillati</taxon>
        <taxon>Actinomycetota</taxon>
        <taxon>Actinomycetes</taxon>
        <taxon>Kitasatosporales</taxon>
        <taxon>Streptomycetaceae</taxon>
        <taxon>Streptomyces</taxon>
    </lineage>
</organism>
<comment type="subcellular location">
    <subcellularLocation>
        <location evidence="1">Cell membrane</location>
        <topology evidence="1">Multi-pass membrane protein</topology>
    </subcellularLocation>
</comment>
<evidence type="ECO:0000313" key="9">
    <source>
        <dbReference type="EMBL" id="QNS09363.1"/>
    </source>
</evidence>
<feature type="transmembrane region" description="Helical" evidence="8">
    <location>
        <begin position="303"/>
        <end position="322"/>
    </location>
</feature>
<dbReference type="PANTHER" id="PTHR23517">
    <property type="entry name" value="RESISTANCE PROTEIN MDTM, PUTATIVE-RELATED-RELATED"/>
    <property type="match status" value="1"/>
</dbReference>
<dbReference type="Gene3D" id="1.20.1250.20">
    <property type="entry name" value="MFS general substrate transporter like domains"/>
    <property type="match status" value="1"/>
</dbReference>
<evidence type="ECO:0000256" key="1">
    <source>
        <dbReference type="ARBA" id="ARBA00004651"/>
    </source>
</evidence>
<dbReference type="GO" id="GO:0022857">
    <property type="term" value="F:transmembrane transporter activity"/>
    <property type="evidence" value="ECO:0007669"/>
    <property type="project" value="InterPro"/>
</dbReference>
<keyword evidence="10" id="KW-1185">Reference proteome</keyword>
<keyword evidence="3" id="KW-1003">Cell membrane</keyword>
<dbReference type="PANTHER" id="PTHR23517:SF2">
    <property type="entry name" value="MULTIDRUG RESISTANCE PROTEIN MDTH"/>
    <property type="match status" value="1"/>
</dbReference>
<evidence type="ECO:0000313" key="10">
    <source>
        <dbReference type="Proteomes" id="UP000516428"/>
    </source>
</evidence>
<dbReference type="AlphaFoldDB" id="A0A7H1BKV8"/>
<evidence type="ECO:0000256" key="3">
    <source>
        <dbReference type="ARBA" id="ARBA00022475"/>
    </source>
</evidence>
<evidence type="ECO:0000256" key="8">
    <source>
        <dbReference type="SAM" id="Phobius"/>
    </source>
</evidence>
<dbReference type="EMBL" id="CP061282">
    <property type="protein sequence ID" value="QNS09363.1"/>
    <property type="molecule type" value="Genomic_DNA"/>
</dbReference>
<feature type="transmembrane region" description="Helical" evidence="8">
    <location>
        <begin position="217"/>
        <end position="236"/>
    </location>
</feature>
<feature type="region of interest" description="Disordered" evidence="7">
    <location>
        <begin position="397"/>
        <end position="419"/>
    </location>
</feature>
<proteinExistence type="predicted"/>
<evidence type="ECO:0000256" key="2">
    <source>
        <dbReference type="ARBA" id="ARBA00022448"/>
    </source>
</evidence>
<accession>A0A7H1BKV8</accession>
<dbReference type="InterPro" id="IPR050171">
    <property type="entry name" value="MFS_Transporters"/>
</dbReference>
<feature type="transmembrane region" description="Helical" evidence="8">
    <location>
        <begin position="98"/>
        <end position="120"/>
    </location>
</feature>
<evidence type="ECO:0000256" key="6">
    <source>
        <dbReference type="ARBA" id="ARBA00023136"/>
    </source>
</evidence>
<dbReference type="Proteomes" id="UP000516428">
    <property type="component" value="Plasmid unnamed1"/>
</dbReference>
<dbReference type="GO" id="GO:0005886">
    <property type="term" value="C:plasma membrane"/>
    <property type="evidence" value="ECO:0007669"/>
    <property type="project" value="UniProtKB-SubCell"/>
</dbReference>
<protein>
    <submittedName>
        <fullName evidence="9">MFS transporter</fullName>
    </submittedName>
</protein>
<feature type="transmembrane region" description="Helical" evidence="8">
    <location>
        <begin position="56"/>
        <end position="77"/>
    </location>
</feature>
<feature type="transmembrane region" description="Helical" evidence="8">
    <location>
        <begin position="173"/>
        <end position="196"/>
    </location>
</feature>
<evidence type="ECO:0000256" key="7">
    <source>
        <dbReference type="SAM" id="MobiDB-lite"/>
    </source>
</evidence>
<sequence>MSGTRRSELWGEVTRLPATLRFLLVTSFLMPLGSFMVLPYLAILLHERLGMAMGPVGLLLGVTSCLQFAGAFGGALVSERLGCKRSMVTGLTVRTAGFALFAAGLDSPPLAVAAVLITALGDTLYSPANKAYLVSEVSDEHRPVLLSVNNSALSSGMALGTLVSGLLISRRPLLVFVVVAVMFAAMTLAHLLLLPAPATAAAHGAPREDRGGDWGRAFLTAPALIALATAYIYWYFQNYLGVFVTTTHSTALYSAALILNSVLVVLGQPPAARWIGRVRYATAVLIAFPALAAGFLALSRPGIAPVLLGTVAISVGEGVLFLKNELEALKAVPGRPAFAVGSQRLALGGGSLLSGIAGGQLYAAGHSGAGAGQFWLYAAAQALAVTVLAAAVARGRRSRGGPELPASQAAEPSPARSRS</sequence>
<geneLocation type="plasmid" evidence="9 10">
    <name>unnamed1</name>
</geneLocation>
<dbReference type="RefSeq" id="WP_188342018.1">
    <property type="nucleotide sequence ID" value="NZ_CP061282.1"/>
</dbReference>
<dbReference type="InterPro" id="IPR011701">
    <property type="entry name" value="MFS"/>
</dbReference>
<feature type="transmembrane region" description="Helical" evidence="8">
    <location>
        <begin position="343"/>
        <end position="362"/>
    </location>
</feature>
<feature type="transmembrane region" description="Helical" evidence="8">
    <location>
        <begin position="242"/>
        <end position="266"/>
    </location>
</feature>
<reference evidence="9 10" key="1">
    <citation type="submission" date="2020-09" db="EMBL/GenBank/DDBJ databases">
        <title>A novel species.</title>
        <authorList>
            <person name="Gao J."/>
        </authorList>
    </citation>
    <scope>NUCLEOTIDE SEQUENCE [LARGE SCALE GENOMIC DNA]</scope>
    <source>
        <strain evidence="9 10">CRXT-Y-14</strain>
        <plasmid evidence="9 10">unnamed1</plasmid>
    </source>
</reference>
<keyword evidence="5 8" id="KW-1133">Transmembrane helix</keyword>
<dbReference type="InterPro" id="IPR036259">
    <property type="entry name" value="MFS_trans_sf"/>
</dbReference>
<dbReference type="SUPFAM" id="SSF103473">
    <property type="entry name" value="MFS general substrate transporter"/>
    <property type="match status" value="1"/>
</dbReference>
<feature type="transmembrane region" description="Helical" evidence="8">
    <location>
        <begin position="374"/>
        <end position="393"/>
    </location>
</feature>
<keyword evidence="6 8" id="KW-0472">Membrane</keyword>